<dbReference type="InterPro" id="IPR041095">
    <property type="entry name" value="EFG_II"/>
</dbReference>
<dbReference type="SUPFAM" id="SSF52540">
    <property type="entry name" value="P-loop containing nucleoside triphosphate hydrolases"/>
    <property type="match status" value="1"/>
</dbReference>
<feature type="binding site" evidence="7">
    <location>
        <begin position="81"/>
        <end position="85"/>
    </location>
    <ligand>
        <name>GTP</name>
        <dbReference type="ChEBI" id="CHEBI:37565"/>
    </ligand>
</feature>
<dbReference type="Proteomes" id="UP001178743">
    <property type="component" value="Chromosome"/>
</dbReference>
<dbReference type="InterPro" id="IPR004540">
    <property type="entry name" value="Transl_elong_EFG/EF2"/>
</dbReference>
<dbReference type="InterPro" id="IPR000795">
    <property type="entry name" value="T_Tr_GTP-bd_dom"/>
</dbReference>
<dbReference type="NCBIfam" id="TIGR00484">
    <property type="entry name" value="EF-G"/>
    <property type="match status" value="1"/>
</dbReference>
<dbReference type="CDD" id="cd03713">
    <property type="entry name" value="EFG_mtEFG_C"/>
    <property type="match status" value="1"/>
</dbReference>
<evidence type="ECO:0000256" key="3">
    <source>
        <dbReference type="ARBA" id="ARBA00022741"/>
    </source>
</evidence>
<dbReference type="GO" id="GO:0032790">
    <property type="term" value="P:ribosome disassembly"/>
    <property type="evidence" value="ECO:0007669"/>
    <property type="project" value="TreeGrafter"/>
</dbReference>
<evidence type="ECO:0000256" key="6">
    <source>
        <dbReference type="ARBA" id="ARBA00023134"/>
    </source>
</evidence>
<dbReference type="InterPro" id="IPR053905">
    <property type="entry name" value="EF-G-like_DII"/>
</dbReference>
<dbReference type="CDD" id="cd16262">
    <property type="entry name" value="EFG_III"/>
    <property type="match status" value="1"/>
</dbReference>
<dbReference type="SMART" id="SM00838">
    <property type="entry name" value="EFG_C"/>
    <property type="match status" value="1"/>
</dbReference>
<dbReference type="SUPFAM" id="SSF50447">
    <property type="entry name" value="Translation proteins"/>
    <property type="match status" value="1"/>
</dbReference>
<protein>
    <recommendedName>
        <fullName evidence="7 8">Elongation factor G</fullName>
        <shortName evidence="7">EF-G</shortName>
    </recommendedName>
</protein>
<dbReference type="GO" id="GO:0005737">
    <property type="term" value="C:cytoplasm"/>
    <property type="evidence" value="ECO:0007669"/>
    <property type="project" value="UniProtKB-SubCell"/>
</dbReference>
<dbReference type="PANTHER" id="PTHR43261">
    <property type="entry name" value="TRANSLATION ELONGATION FACTOR G-RELATED"/>
    <property type="match status" value="1"/>
</dbReference>
<feature type="binding site" evidence="7">
    <location>
        <begin position="135"/>
        <end position="138"/>
    </location>
    <ligand>
        <name>GTP</name>
        <dbReference type="ChEBI" id="CHEBI:37565"/>
    </ligand>
</feature>
<dbReference type="PANTHER" id="PTHR43261:SF1">
    <property type="entry name" value="RIBOSOME-RELEASING FACTOR 2, MITOCHONDRIAL"/>
    <property type="match status" value="1"/>
</dbReference>
<dbReference type="EMBL" id="CP104008">
    <property type="protein sequence ID" value="WFQ92381.1"/>
    <property type="molecule type" value="Genomic_DNA"/>
</dbReference>
<dbReference type="AlphaFoldDB" id="A0AAX3TF29"/>
<dbReference type="InterPro" id="IPR027417">
    <property type="entry name" value="P-loop_NTPase"/>
</dbReference>
<accession>A0AAX3TF29</accession>
<dbReference type="InterPro" id="IPR014721">
    <property type="entry name" value="Ribsml_uS5_D2-typ_fold_subgr"/>
</dbReference>
<comment type="similarity">
    <text evidence="2 7">Belongs to the TRAFAC class translation factor GTPase superfamily. Classic translation factor GTPase family. EF-G/EF-2 subfamily.</text>
</comment>
<keyword evidence="4 7" id="KW-0251">Elongation factor</keyword>
<dbReference type="CDD" id="cd01434">
    <property type="entry name" value="EFG_mtEFG1_IV"/>
    <property type="match status" value="1"/>
</dbReference>
<dbReference type="CDD" id="cd04088">
    <property type="entry name" value="EFG_mtEFG_II"/>
    <property type="match status" value="1"/>
</dbReference>
<dbReference type="GO" id="GO:0005525">
    <property type="term" value="F:GTP binding"/>
    <property type="evidence" value="ECO:0007669"/>
    <property type="project" value="UniProtKB-UniRule"/>
</dbReference>
<organism evidence="10 11">
    <name type="scientific">Mycoplasma feriruminatoris</name>
    <dbReference type="NCBI Taxonomy" id="1179777"/>
    <lineage>
        <taxon>Bacteria</taxon>
        <taxon>Bacillati</taxon>
        <taxon>Mycoplasmatota</taxon>
        <taxon>Mollicutes</taxon>
        <taxon>Mycoplasmataceae</taxon>
        <taxon>Mycoplasma</taxon>
    </lineage>
</organism>
<dbReference type="FunFam" id="3.30.70.870:FF:000001">
    <property type="entry name" value="Elongation factor G"/>
    <property type="match status" value="1"/>
</dbReference>
<dbReference type="SUPFAM" id="SSF54211">
    <property type="entry name" value="Ribosomal protein S5 domain 2-like"/>
    <property type="match status" value="1"/>
</dbReference>
<sequence>MAREYSLLNTRNIGIMAHIDAGKTTTTERILFHTGKIHKIGETHEGASQMDWMAQEQERGITITSAATTAFWKDTRFNIIDTPGHVDFTVEVERSLRVLDGAVAVLDGQSGVEPQTETVWRQATNYRVPRIVFVNKMDKTGADFIYSVKTIGDRLGAKAAPIQLPIGAEENFTGIIDLVEMKAYEFDGKPEENYKEIEIPANLLEQAKELRAHLVEVAVEYDEELLMKFLDGQEISIPELKSAIRKGVINADFFPVLAGSAFKNKGVKLLLDAVVDYLPSPLDIPSIKGILPTGEEVERHADDQEPFSALAFKVMTDPFVGKLTFFRVYSGILTKGSYVLNSTKQQKERVGRILQMHANNRTEIEEVYSGDIAAAVGLKNTTTGDTLCDEKNEIILESMVFPEPVIQLALEPKTKADQEKMSIALSKLAEEDPTFRTYTDDETGQTIIAGMGELHLDIIVDRMKREFNVATNVGAPQVSYRETIKLPGRAEGKYIKQSGGRGSYGHVVLEFEPNKDKGFEWVDKITGGRVSKEYINAARVGLENALRNGVIAGYPMIDVKATIVDGSMHEVDSNEMAYKIAASMALKEASRKMNPVVLEPIMNVEVTVPDEYYGDVMGNISSKRGMIEGSEQRGNAQTIKSKVPLTEMFGYATELRSFTQGRGNYTMIFSHYAEAPKAIADEIIKKSGK</sequence>
<dbReference type="FunFam" id="3.40.50.300:FF:000029">
    <property type="entry name" value="Elongation factor G"/>
    <property type="match status" value="1"/>
</dbReference>
<dbReference type="Pfam" id="PF22042">
    <property type="entry name" value="EF-G_D2"/>
    <property type="match status" value="1"/>
</dbReference>
<dbReference type="SUPFAM" id="SSF54980">
    <property type="entry name" value="EF-G C-terminal domain-like"/>
    <property type="match status" value="2"/>
</dbReference>
<dbReference type="InterPro" id="IPR035647">
    <property type="entry name" value="EFG_III/V"/>
</dbReference>
<dbReference type="GO" id="GO:0003746">
    <property type="term" value="F:translation elongation factor activity"/>
    <property type="evidence" value="ECO:0007669"/>
    <property type="project" value="UniProtKB-UniRule"/>
</dbReference>
<evidence type="ECO:0000256" key="7">
    <source>
        <dbReference type="HAMAP-Rule" id="MF_00054"/>
    </source>
</evidence>
<dbReference type="PROSITE" id="PS00301">
    <property type="entry name" value="G_TR_1"/>
    <property type="match status" value="1"/>
</dbReference>
<dbReference type="HAMAP" id="MF_00054_B">
    <property type="entry name" value="EF_G_EF_2_B"/>
    <property type="match status" value="1"/>
</dbReference>
<reference evidence="10" key="1">
    <citation type="submission" date="2022-06" db="EMBL/GenBank/DDBJ databases">
        <title>Comparative genomic analysis of Mycoplasma feriruminatoris and the Mycoplasma mycoides cluster.</title>
        <authorList>
            <person name="Baby V."/>
            <person name="Ambroset C."/>
            <person name="Gaurivaud P."/>
            <person name="Boury C."/>
            <person name="Guichoux E."/>
            <person name="Lartigue C."/>
            <person name="Tardy F."/>
            <person name="Sirand-Pugnet P."/>
        </authorList>
    </citation>
    <scope>NUCLEOTIDE SEQUENCE</scope>
    <source>
        <strain evidence="10">L14822</strain>
    </source>
</reference>
<dbReference type="Gene3D" id="2.40.30.10">
    <property type="entry name" value="Translation factors"/>
    <property type="match status" value="1"/>
</dbReference>
<dbReference type="Gene3D" id="3.40.50.300">
    <property type="entry name" value="P-loop containing nucleotide triphosphate hydrolases"/>
    <property type="match status" value="1"/>
</dbReference>
<dbReference type="InterPro" id="IPR009000">
    <property type="entry name" value="Transl_B-barrel_sf"/>
</dbReference>
<dbReference type="Gene3D" id="3.30.70.240">
    <property type="match status" value="1"/>
</dbReference>
<dbReference type="InterPro" id="IPR005517">
    <property type="entry name" value="Transl_elong_EFG/EF2_IV"/>
</dbReference>
<evidence type="ECO:0000256" key="5">
    <source>
        <dbReference type="ARBA" id="ARBA00022917"/>
    </source>
</evidence>
<dbReference type="Pfam" id="PF00679">
    <property type="entry name" value="EFG_C"/>
    <property type="match status" value="1"/>
</dbReference>
<dbReference type="SMART" id="SM00889">
    <property type="entry name" value="EFG_IV"/>
    <property type="match status" value="1"/>
</dbReference>
<dbReference type="GO" id="GO:0003924">
    <property type="term" value="F:GTPase activity"/>
    <property type="evidence" value="ECO:0007669"/>
    <property type="project" value="InterPro"/>
</dbReference>
<dbReference type="Pfam" id="PF14492">
    <property type="entry name" value="EFG_III"/>
    <property type="match status" value="1"/>
</dbReference>
<dbReference type="NCBIfam" id="TIGR00231">
    <property type="entry name" value="small_GTP"/>
    <property type="match status" value="1"/>
</dbReference>
<dbReference type="InterPro" id="IPR020568">
    <property type="entry name" value="Ribosomal_Su5_D2-typ_SF"/>
</dbReference>
<dbReference type="Pfam" id="PF00009">
    <property type="entry name" value="GTP_EFTU"/>
    <property type="match status" value="1"/>
</dbReference>
<dbReference type="Pfam" id="PF03764">
    <property type="entry name" value="EFG_IV"/>
    <property type="match status" value="1"/>
</dbReference>
<evidence type="ECO:0000313" key="10">
    <source>
        <dbReference type="EMBL" id="WFQ92381.1"/>
    </source>
</evidence>
<evidence type="ECO:0000256" key="4">
    <source>
        <dbReference type="ARBA" id="ARBA00022768"/>
    </source>
</evidence>
<dbReference type="FunFam" id="3.30.230.10:FF:000003">
    <property type="entry name" value="Elongation factor G"/>
    <property type="match status" value="1"/>
</dbReference>
<evidence type="ECO:0000313" key="11">
    <source>
        <dbReference type="Proteomes" id="UP001178743"/>
    </source>
</evidence>
<dbReference type="Gene3D" id="3.30.70.870">
    <property type="entry name" value="Elongation Factor G (Translational Gtpase), domain 3"/>
    <property type="match status" value="1"/>
</dbReference>
<keyword evidence="7" id="KW-0963">Cytoplasm</keyword>
<dbReference type="InterPro" id="IPR035649">
    <property type="entry name" value="EFG_V"/>
</dbReference>
<gene>
    <name evidence="7 10" type="primary">fusA</name>
    <name evidence="10" type="ORF">MFERI14822_00142</name>
</gene>
<keyword evidence="6 7" id="KW-0342">GTP-binding</keyword>
<feature type="domain" description="Tr-type G" evidence="9">
    <location>
        <begin position="8"/>
        <end position="282"/>
    </location>
</feature>
<dbReference type="RefSeq" id="WP_278288939.1">
    <property type="nucleotide sequence ID" value="NZ_CP104008.1"/>
</dbReference>
<dbReference type="InterPro" id="IPR031157">
    <property type="entry name" value="G_TR_CS"/>
</dbReference>
<dbReference type="InterPro" id="IPR000640">
    <property type="entry name" value="EFG_V-like"/>
</dbReference>
<dbReference type="FunFam" id="3.30.70.240:FF:000001">
    <property type="entry name" value="Elongation factor G"/>
    <property type="match status" value="1"/>
</dbReference>
<comment type="function">
    <text evidence="7">Catalyzes the GTP-dependent ribosomal translocation step during translation elongation. During this step, the ribosome changes from the pre-translocational (PRE) to the post-translocational (POST) state as the newly formed A-site-bound peptidyl-tRNA and P-site-bound deacylated tRNA move to the P and E sites, respectively. Catalyzes the coordinated movement of the two tRNA molecules, the mRNA and conformational changes in the ribosome.</text>
</comment>
<dbReference type="FunFam" id="2.40.30.10:FF:000006">
    <property type="entry name" value="Elongation factor G"/>
    <property type="match status" value="1"/>
</dbReference>
<evidence type="ECO:0000259" key="9">
    <source>
        <dbReference type="PROSITE" id="PS51722"/>
    </source>
</evidence>
<name>A0AAX3TF29_9MOLU</name>
<dbReference type="InterPro" id="IPR005225">
    <property type="entry name" value="Small_GTP-bd"/>
</dbReference>
<keyword evidence="5 7" id="KW-0648">Protein biosynthesis</keyword>
<dbReference type="InterPro" id="IPR009022">
    <property type="entry name" value="EFG_III"/>
</dbReference>
<dbReference type="PROSITE" id="PS51722">
    <property type="entry name" value="G_TR_2"/>
    <property type="match status" value="1"/>
</dbReference>
<keyword evidence="3 7" id="KW-0547">Nucleotide-binding</keyword>
<proteinExistence type="inferred from homology"/>
<dbReference type="NCBIfam" id="NF009381">
    <property type="entry name" value="PRK12740.1-5"/>
    <property type="match status" value="1"/>
</dbReference>
<dbReference type="InterPro" id="IPR047872">
    <property type="entry name" value="EFG_IV"/>
</dbReference>
<dbReference type="CDD" id="cd01886">
    <property type="entry name" value="EF-G"/>
    <property type="match status" value="1"/>
</dbReference>
<dbReference type="PRINTS" id="PR00315">
    <property type="entry name" value="ELONGATNFCT"/>
</dbReference>
<dbReference type="Gene3D" id="3.30.230.10">
    <property type="match status" value="1"/>
</dbReference>
<feature type="binding site" evidence="7">
    <location>
        <begin position="17"/>
        <end position="24"/>
    </location>
    <ligand>
        <name>GTP</name>
        <dbReference type="ChEBI" id="CHEBI:37565"/>
    </ligand>
</feature>
<evidence type="ECO:0000256" key="1">
    <source>
        <dbReference type="ARBA" id="ARBA00004496"/>
    </source>
</evidence>
<evidence type="ECO:0000256" key="2">
    <source>
        <dbReference type="ARBA" id="ARBA00005870"/>
    </source>
</evidence>
<evidence type="ECO:0000256" key="8">
    <source>
        <dbReference type="NCBIfam" id="TIGR00484"/>
    </source>
</evidence>
<comment type="subcellular location">
    <subcellularLocation>
        <location evidence="1 7">Cytoplasm</location>
    </subcellularLocation>
</comment>